<proteinExistence type="predicted"/>
<dbReference type="PANTHER" id="PTHR31286">
    <property type="entry name" value="GLYCINE-RICH CELL WALL STRUCTURAL PROTEIN 1.8-LIKE"/>
    <property type="match status" value="1"/>
</dbReference>
<evidence type="ECO:0008006" key="4">
    <source>
        <dbReference type="Google" id="ProtNLM"/>
    </source>
</evidence>
<organism evidence="2 3">
    <name type="scientific">Gossypium arboreum</name>
    <name type="common">Tree cotton</name>
    <name type="synonym">Gossypium nanking</name>
    <dbReference type="NCBI Taxonomy" id="29729"/>
    <lineage>
        <taxon>Eukaryota</taxon>
        <taxon>Viridiplantae</taxon>
        <taxon>Streptophyta</taxon>
        <taxon>Embryophyta</taxon>
        <taxon>Tracheophyta</taxon>
        <taxon>Spermatophyta</taxon>
        <taxon>Magnoliopsida</taxon>
        <taxon>eudicotyledons</taxon>
        <taxon>Gunneridae</taxon>
        <taxon>Pentapetalae</taxon>
        <taxon>rosids</taxon>
        <taxon>malvids</taxon>
        <taxon>Malvales</taxon>
        <taxon>Malvaceae</taxon>
        <taxon>Malvoideae</taxon>
        <taxon>Gossypium</taxon>
    </lineage>
</organism>
<protein>
    <recommendedName>
        <fullName evidence="4">CCHC-type domain-containing protein</fullName>
    </recommendedName>
</protein>
<comment type="caution">
    <text evidence="2">The sequence shown here is derived from an EMBL/GenBank/DDBJ whole genome shotgun (WGS) entry which is preliminary data.</text>
</comment>
<evidence type="ECO:0000313" key="2">
    <source>
        <dbReference type="EMBL" id="KAK5832931.1"/>
    </source>
</evidence>
<dbReference type="EMBL" id="JARKNE010000005">
    <property type="protein sequence ID" value="KAK5832931.1"/>
    <property type="molecule type" value="Genomic_DNA"/>
</dbReference>
<sequence>MAANECSLALPNTANGDDGNPSSDVDRNTKKVRFKDRLDNVSSDIIVDSVQHPTLSWKDKLMGGISASFEIGSSAFTFGVDSDNNKDLDLLVDDVQTSIVNRILAIRFSDRIKEILYKEMKLTVVIKLLGRNIGYNTLHNRISTLWKPISQFHLMDIGNGSSGLYVPLTNYGGHWRAHWEGSKTRFSDRQENQGSFCPTCFFINFTKPLVSQALIDRVIQWVEYEALPTICFGCGKYEHVKDLCPTVDLEPTSGDLLETTREALDFSGGEAVEETRSELGLGCWLRDGLLGTTG</sequence>
<accession>A0ABR0Q113</accession>
<feature type="compositionally biased region" description="Polar residues" evidence="1">
    <location>
        <begin position="10"/>
        <end position="23"/>
    </location>
</feature>
<evidence type="ECO:0000313" key="3">
    <source>
        <dbReference type="Proteomes" id="UP001358586"/>
    </source>
</evidence>
<dbReference type="InterPro" id="IPR040256">
    <property type="entry name" value="At4g02000-like"/>
</dbReference>
<gene>
    <name evidence="2" type="ORF">PVK06_016739</name>
</gene>
<dbReference type="Proteomes" id="UP001358586">
    <property type="component" value="Chromosome 5"/>
</dbReference>
<keyword evidence="3" id="KW-1185">Reference proteome</keyword>
<reference evidence="2 3" key="1">
    <citation type="submission" date="2023-03" db="EMBL/GenBank/DDBJ databases">
        <title>WGS of Gossypium arboreum.</title>
        <authorList>
            <person name="Yu D."/>
        </authorList>
    </citation>
    <scope>NUCLEOTIDE SEQUENCE [LARGE SCALE GENOMIC DNA]</scope>
    <source>
        <tissue evidence="2">Leaf</tissue>
    </source>
</reference>
<feature type="region of interest" description="Disordered" evidence="1">
    <location>
        <begin position="1"/>
        <end position="29"/>
    </location>
</feature>
<evidence type="ECO:0000256" key="1">
    <source>
        <dbReference type="SAM" id="MobiDB-lite"/>
    </source>
</evidence>
<dbReference type="PANTHER" id="PTHR31286:SF173">
    <property type="entry name" value="DUF4283 DOMAIN-CONTAINING PROTEIN"/>
    <property type="match status" value="1"/>
</dbReference>
<name>A0ABR0Q113_GOSAR</name>